<evidence type="ECO:0000313" key="3">
    <source>
        <dbReference type="Proteomes" id="UP000287166"/>
    </source>
</evidence>
<evidence type="ECO:0000313" key="2">
    <source>
        <dbReference type="EMBL" id="GBE78667.1"/>
    </source>
</evidence>
<sequence>MSRSVHVASLVISGRSSSRHAKHHREAVYGAKAIAREQQRAEERYRLAVTGLGAQSLQALSDIREDDIPMGDVSAPDNPFANTGEAEGAGAPNTGHDPSSARPQDGMEWEDIPEVLQGDASFVHAVRDIVGSEWKARWYKDARTWCQRMHRMDENWQPLIPDLIDAYLTWKYAPEQPPNVPATTDDPSPYDFMINVMDFYSLASSATISRAEDSRSMAHALVLNGYLETSPVFPSMAISLKTLELLRSLRLVKASFSIEAFGEPPRRWSCMFCMDGNNLLKWIAQVGNHIRGDTRVFVNSDYYLSQEFVDKYVDEVPPRQTSSTPSNGDDLEEHGQEDDINCGDPEGGDPTDGAFSDIIIPCMENWKAAAADEKKRMWGIFEETGIFASACPHGFILWLIDMVRSGELAKYPLTTIAKALEVLSDKTLAGYDISCIFEDTIQRSSLGPEWQWRRCRCCVNAFHGYSHNYLCQLTNHPNIIEGMGLEDLETMERIFSASNNLAAITRYASGFRQRLFIDAFFHQWDIEKYANLSTMLFNNYVQALKIIKEDGAALEEAIAALQIMHEDLAKWSHEEREYFKSLGEEPEWDIHAMAYVKSLQELRTITAHLENTSTQFLATTPNDYIFMEPTSGRVAYNVDVSWTRKLETNKHYLSKHQAKVHHDVIVIEVKMGIARRWQPTDDEYITTVKYISTRKYHHALDNLQHLIVHPYRVRTHIAKSLQVRCKAIRNAVKVYNAAANALVPPRPTPDWTKVSHYSFIDEFHILKDTRNDVRQKEWTRPAVQEAMKQARRIAQAHVELERCNVEVRCLHTSIRNEELQFTAVINQLKEQQASICGARLYTLNGFTGAPSPGQRKGSAIMAPPLASSSLAPDLDDDVDPEVEEEEEDELQGDIGGIVDYMCNLTV</sequence>
<dbReference type="GeneID" id="38775584"/>
<comment type="caution">
    <text evidence="2">The sequence shown here is derived from an EMBL/GenBank/DDBJ whole genome shotgun (WGS) entry which is preliminary data.</text>
</comment>
<dbReference type="RefSeq" id="XP_027609580.1">
    <property type="nucleotide sequence ID" value="XM_027753779.1"/>
</dbReference>
<keyword evidence="3" id="KW-1185">Reference proteome</keyword>
<accession>A0A401G934</accession>
<dbReference type="Pfam" id="PF18758">
    <property type="entry name" value="KDZ"/>
    <property type="match status" value="1"/>
</dbReference>
<dbReference type="OrthoDB" id="2689725at2759"/>
<dbReference type="STRING" id="139825.A0A401G934"/>
<gene>
    <name evidence="2" type="ORF">SCP_0115580</name>
</gene>
<feature type="compositionally biased region" description="Acidic residues" evidence="1">
    <location>
        <begin position="329"/>
        <end position="347"/>
    </location>
</feature>
<dbReference type="InParanoid" id="A0A401G934"/>
<dbReference type="AlphaFoldDB" id="A0A401G934"/>
<name>A0A401G934_9APHY</name>
<evidence type="ECO:0008006" key="4">
    <source>
        <dbReference type="Google" id="ProtNLM"/>
    </source>
</evidence>
<protein>
    <recommendedName>
        <fullName evidence="4">CxC1-like cysteine cluster associated with KDZ transposases domain-containing protein</fullName>
    </recommendedName>
</protein>
<dbReference type="Proteomes" id="UP000287166">
    <property type="component" value="Unassembled WGS sequence"/>
</dbReference>
<feature type="region of interest" description="Disordered" evidence="1">
    <location>
        <begin position="67"/>
        <end position="106"/>
    </location>
</feature>
<dbReference type="EMBL" id="BFAD01000001">
    <property type="protein sequence ID" value="GBE78667.1"/>
    <property type="molecule type" value="Genomic_DNA"/>
</dbReference>
<reference evidence="2 3" key="1">
    <citation type="journal article" date="2018" name="Sci. Rep.">
        <title>Genome sequence of the cauliflower mushroom Sparassis crispa (Hanabiratake) and its association with beneficial usage.</title>
        <authorList>
            <person name="Kiyama R."/>
            <person name="Furutani Y."/>
            <person name="Kawaguchi K."/>
            <person name="Nakanishi T."/>
        </authorList>
    </citation>
    <scope>NUCLEOTIDE SEQUENCE [LARGE SCALE GENOMIC DNA]</scope>
</reference>
<dbReference type="InterPro" id="IPR040521">
    <property type="entry name" value="KDZ"/>
</dbReference>
<feature type="region of interest" description="Disordered" evidence="1">
    <location>
        <begin position="315"/>
        <end position="347"/>
    </location>
</feature>
<feature type="compositionally biased region" description="Acidic residues" evidence="1">
    <location>
        <begin position="873"/>
        <end position="890"/>
    </location>
</feature>
<dbReference type="PANTHER" id="PTHR33096">
    <property type="entry name" value="CXC2 DOMAIN-CONTAINING PROTEIN"/>
    <property type="match status" value="1"/>
</dbReference>
<evidence type="ECO:0000256" key="1">
    <source>
        <dbReference type="SAM" id="MobiDB-lite"/>
    </source>
</evidence>
<dbReference type="PANTHER" id="PTHR33096:SF1">
    <property type="entry name" value="CXC1-LIKE CYSTEINE CLUSTER ASSOCIATED WITH KDZ TRANSPOSASES DOMAIN-CONTAINING PROTEIN"/>
    <property type="match status" value="1"/>
</dbReference>
<organism evidence="2 3">
    <name type="scientific">Sparassis crispa</name>
    <dbReference type="NCBI Taxonomy" id="139825"/>
    <lineage>
        <taxon>Eukaryota</taxon>
        <taxon>Fungi</taxon>
        <taxon>Dikarya</taxon>
        <taxon>Basidiomycota</taxon>
        <taxon>Agaricomycotina</taxon>
        <taxon>Agaricomycetes</taxon>
        <taxon>Polyporales</taxon>
        <taxon>Sparassidaceae</taxon>
        <taxon>Sparassis</taxon>
    </lineage>
</organism>
<feature type="compositionally biased region" description="Low complexity" evidence="1">
    <location>
        <begin position="862"/>
        <end position="872"/>
    </location>
</feature>
<feature type="region of interest" description="Disordered" evidence="1">
    <location>
        <begin position="852"/>
        <end position="890"/>
    </location>
</feature>
<proteinExistence type="predicted"/>